<dbReference type="InterPro" id="IPR017449">
    <property type="entry name" value="Pro-tRNA_synth_II"/>
</dbReference>
<evidence type="ECO:0000256" key="6">
    <source>
        <dbReference type="ARBA" id="ARBA00022917"/>
    </source>
</evidence>
<dbReference type="CDD" id="cd00862">
    <property type="entry name" value="ProRS_anticodon_zinc"/>
    <property type="match status" value="1"/>
</dbReference>
<dbReference type="EC" id="6.1.1.15" evidence="2"/>
<sequence length="684" mass="76306">MALEQSLAALSLATVTAESATPTKTLVFKPKTAKTAAPVPVVVFALQSTQTPSPHIASAAGVKEPRLAKEDLVQEFFSTTPKEFSVANLNKDLAGKIKIVIDESIFKGDENLVLELSTESAKAALPATTIVEFLKSTGIELIPVDFSAEVAAPAAAAPQKSKKDALKKEKEAAKLDDAKLIGITVDKAKDFSTWYSQVVVKGEMLDYYDVSGCYILRPNSYAVWEEIQNWFNERIKKMGVQNSYFPMFVSSRVLEKEKDHIEGFAPEVAWVTRAGSSELDEHIAIRPTSETVMYPYYSKWIRSHRDLPLKLNQWNSVVRWEFKHPQPFLRTREFLWQEGHTAHLTREAAAEEVDQILDLYSGIYEELLAVPVVKGRKTENEKFAGGDYTTTVEGFIAATGRGIQGATSHHLGTNFSKMFNISVENPDGSDKPRVFAFQNSWGLSTRVIGVMVMTHSDNRGLVLPPRVAQTQAVVIPVGLTSKTTDEARKAINDGAVDIEQRLRAINVRATGDYRDIYSPGWKFADSELKGIPIRLEFGPKDLKEEQVTVVRRDNNAKYVVKLADLESRIPEILEEMQKGLLEKARKDFDEHRVIVEEWKDFVPALNAKNVIVAPWCGVPECEDDIKDSSAKKDNGEDEEVDDKSPSMGAKSLCIPNEQRELKPGQKCVRCDKVAVNWCMFGRSY</sequence>
<dbReference type="FunFam" id="3.30.930.10:FF:000007">
    <property type="entry name" value="Bifunctional glutamate/proline--tRNA ligase"/>
    <property type="match status" value="1"/>
</dbReference>
<dbReference type="InterPro" id="IPR036754">
    <property type="entry name" value="YbaK/aa-tRNA-synt-asso_dom_sf"/>
</dbReference>
<dbReference type="Gene3D" id="3.30.930.10">
    <property type="entry name" value="Bira Bifunctional Protein, Domain 2"/>
    <property type="match status" value="1"/>
</dbReference>
<dbReference type="NCBIfam" id="TIGR00408">
    <property type="entry name" value="proS_fam_I"/>
    <property type="match status" value="1"/>
</dbReference>
<dbReference type="PROSITE" id="PS50862">
    <property type="entry name" value="AA_TRNA_LIGASE_II"/>
    <property type="match status" value="1"/>
</dbReference>
<dbReference type="PRINTS" id="PR01046">
    <property type="entry name" value="TRNASYNTHPRO"/>
</dbReference>
<dbReference type="FunFam" id="3.40.50.800:FF:000005">
    <property type="entry name" value="bifunctional glutamate/proline--tRNA ligase"/>
    <property type="match status" value="1"/>
</dbReference>
<evidence type="ECO:0000259" key="11">
    <source>
        <dbReference type="PROSITE" id="PS50862"/>
    </source>
</evidence>
<evidence type="ECO:0000256" key="4">
    <source>
        <dbReference type="ARBA" id="ARBA00022741"/>
    </source>
</evidence>
<evidence type="ECO:0000313" key="13">
    <source>
        <dbReference type="Proteomes" id="UP000094285"/>
    </source>
</evidence>
<dbReference type="Pfam" id="PF04073">
    <property type="entry name" value="tRNA_edit"/>
    <property type="match status" value="1"/>
</dbReference>
<dbReference type="InterPro" id="IPR007214">
    <property type="entry name" value="YbaK/aa-tRNA-synth-assoc-dom"/>
</dbReference>
<evidence type="ECO:0000256" key="10">
    <source>
        <dbReference type="SAM" id="MobiDB-lite"/>
    </source>
</evidence>
<dbReference type="InterPro" id="IPR036621">
    <property type="entry name" value="Anticodon-bd_dom_sf"/>
</dbReference>
<dbReference type="GO" id="GO:0004827">
    <property type="term" value="F:proline-tRNA ligase activity"/>
    <property type="evidence" value="ECO:0007669"/>
    <property type="project" value="UniProtKB-EC"/>
</dbReference>
<dbReference type="Gene3D" id="3.40.50.800">
    <property type="entry name" value="Anticodon-binding domain"/>
    <property type="match status" value="1"/>
</dbReference>
<evidence type="ECO:0000256" key="7">
    <source>
        <dbReference type="ARBA" id="ARBA00023146"/>
    </source>
</evidence>
<dbReference type="OrthoDB" id="1350766at2759"/>
<dbReference type="Gene3D" id="3.30.110.30">
    <property type="entry name" value="C-terminal domain of ProRS"/>
    <property type="match status" value="1"/>
</dbReference>
<keyword evidence="3 12" id="KW-0436">Ligase</keyword>
<dbReference type="HAMAP" id="MF_01571">
    <property type="entry name" value="Pro_tRNA_synth_type3"/>
    <property type="match status" value="1"/>
</dbReference>
<protein>
    <recommendedName>
        <fullName evidence="2">proline--tRNA ligase</fullName>
        <ecNumber evidence="2">6.1.1.15</ecNumber>
    </recommendedName>
    <alternativeName>
        <fullName evidence="8">Prolyl-tRNA synthetase</fullName>
    </alternativeName>
</protein>
<name>A0A1E4SFM0_9ASCO</name>
<dbReference type="SUPFAM" id="SSF55681">
    <property type="entry name" value="Class II aaRS and biotin synthetases"/>
    <property type="match status" value="1"/>
</dbReference>
<dbReference type="InterPro" id="IPR002316">
    <property type="entry name" value="Pro-tRNA-ligase_IIa"/>
</dbReference>
<evidence type="ECO:0000256" key="9">
    <source>
        <dbReference type="ARBA" id="ARBA00047671"/>
    </source>
</evidence>
<dbReference type="InterPro" id="IPR016061">
    <property type="entry name" value="Pro-tRNA_ligase_II_C"/>
</dbReference>
<dbReference type="SMART" id="SM00946">
    <property type="entry name" value="ProRS-C_1"/>
    <property type="match status" value="1"/>
</dbReference>
<dbReference type="InterPro" id="IPR004154">
    <property type="entry name" value="Anticodon-bd"/>
</dbReference>
<dbReference type="EMBL" id="KV453913">
    <property type="protein sequence ID" value="ODV78319.1"/>
    <property type="molecule type" value="Genomic_DNA"/>
</dbReference>
<keyword evidence="6" id="KW-0648">Protein biosynthesis</keyword>
<keyword evidence="7" id="KW-0030">Aminoacyl-tRNA synthetase</keyword>
<evidence type="ECO:0000256" key="5">
    <source>
        <dbReference type="ARBA" id="ARBA00022840"/>
    </source>
</evidence>
<dbReference type="Pfam" id="PF00587">
    <property type="entry name" value="tRNA-synt_2b"/>
    <property type="match status" value="1"/>
</dbReference>
<reference evidence="13" key="1">
    <citation type="submission" date="2016-05" db="EMBL/GenBank/DDBJ databases">
        <title>Comparative genomics of biotechnologically important yeasts.</title>
        <authorList>
            <consortium name="DOE Joint Genome Institute"/>
            <person name="Riley R."/>
            <person name="Haridas S."/>
            <person name="Wolfe K.H."/>
            <person name="Lopes M.R."/>
            <person name="Hittinger C.T."/>
            <person name="Goker M."/>
            <person name="Salamov A."/>
            <person name="Wisecaver J."/>
            <person name="Long T.M."/>
            <person name="Aerts A.L."/>
            <person name="Barry K."/>
            <person name="Choi C."/>
            <person name="Clum A."/>
            <person name="Coughlan A.Y."/>
            <person name="Deshpande S."/>
            <person name="Douglass A.P."/>
            <person name="Hanson S.J."/>
            <person name="Klenk H.-P."/>
            <person name="Labutti K."/>
            <person name="Lapidus A."/>
            <person name="Lindquist E."/>
            <person name="Lipzen A."/>
            <person name="Meier-Kolthoff J.P."/>
            <person name="Ohm R.A."/>
            <person name="Otillar R.P."/>
            <person name="Pangilinan J."/>
            <person name="Peng Y."/>
            <person name="Rokas A."/>
            <person name="Rosa C.A."/>
            <person name="Scheuner C."/>
            <person name="Sibirny A.A."/>
            <person name="Slot J.C."/>
            <person name="Stielow J.B."/>
            <person name="Sun H."/>
            <person name="Kurtzman C.P."/>
            <person name="Blackwell M."/>
            <person name="Grigoriev I.V."/>
            <person name="Jeffries T.W."/>
        </authorList>
    </citation>
    <scope>NUCLEOTIDE SEQUENCE [LARGE SCALE GENOMIC DNA]</scope>
    <source>
        <strain evidence="13">NRRL Y-17324</strain>
    </source>
</reference>
<dbReference type="SUPFAM" id="SSF52954">
    <property type="entry name" value="Class II aaRS ABD-related"/>
    <property type="match status" value="1"/>
</dbReference>
<dbReference type="InterPro" id="IPR004499">
    <property type="entry name" value="Pro-tRNA-ligase_IIa_arc-type"/>
</dbReference>
<dbReference type="Pfam" id="PF03129">
    <property type="entry name" value="HGTP_anticodon"/>
    <property type="match status" value="1"/>
</dbReference>
<organism evidence="12 13">
    <name type="scientific">Suhomyces tanzawaensis NRRL Y-17324</name>
    <dbReference type="NCBI Taxonomy" id="984487"/>
    <lineage>
        <taxon>Eukaryota</taxon>
        <taxon>Fungi</taxon>
        <taxon>Dikarya</taxon>
        <taxon>Ascomycota</taxon>
        <taxon>Saccharomycotina</taxon>
        <taxon>Pichiomycetes</taxon>
        <taxon>Debaryomycetaceae</taxon>
        <taxon>Suhomyces</taxon>
    </lineage>
</organism>
<dbReference type="SUPFAM" id="SSF64586">
    <property type="entry name" value="C-terminal domain of ProRS"/>
    <property type="match status" value="1"/>
</dbReference>
<dbReference type="Proteomes" id="UP000094285">
    <property type="component" value="Unassembled WGS sequence"/>
</dbReference>
<dbReference type="GO" id="GO:0002161">
    <property type="term" value="F:aminoacyl-tRNA deacylase activity"/>
    <property type="evidence" value="ECO:0007669"/>
    <property type="project" value="InterPro"/>
</dbReference>
<evidence type="ECO:0000256" key="3">
    <source>
        <dbReference type="ARBA" id="ARBA00022598"/>
    </source>
</evidence>
<accession>A0A1E4SFM0</accession>
<comment type="similarity">
    <text evidence="1">Belongs to the class-II aminoacyl-tRNA synthetase family.</text>
</comment>
<dbReference type="PANTHER" id="PTHR43382">
    <property type="entry name" value="PROLYL-TRNA SYNTHETASE"/>
    <property type="match status" value="1"/>
</dbReference>
<dbReference type="PANTHER" id="PTHR43382:SF2">
    <property type="entry name" value="BIFUNCTIONAL GLUTAMATE_PROLINE--TRNA LIGASE"/>
    <property type="match status" value="1"/>
</dbReference>
<comment type="catalytic activity">
    <reaction evidence="9">
        <text>tRNA(Pro) + L-proline + ATP = L-prolyl-tRNA(Pro) + AMP + diphosphate</text>
        <dbReference type="Rhea" id="RHEA:14305"/>
        <dbReference type="Rhea" id="RHEA-COMP:9700"/>
        <dbReference type="Rhea" id="RHEA-COMP:9702"/>
        <dbReference type="ChEBI" id="CHEBI:30616"/>
        <dbReference type="ChEBI" id="CHEBI:33019"/>
        <dbReference type="ChEBI" id="CHEBI:60039"/>
        <dbReference type="ChEBI" id="CHEBI:78442"/>
        <dbReference type="ChEBI" id="CHEBI:78532"/>
        <dbReference type="ChEBI" id="CHEBI:456215"/>
        <dbReference type="EC" id="6.1.1.15"/>
    </reaction>
</comment>
<dbReference type="FunFam" id="3.30.110.30:FF:000001">
    <property type="entry name" value="Bifunctional glutamate/proline--tRNA ligase"/>
    <property type="match status" value="1"/>
</dbReference>
<dbReference type="InterPro" id="IPR006195">
    <property type="entry name" value="aa-tRNA-synth_II"/>
</dbReference>
<evidence type="ECO:0000313" key="12">
    <source>
        <dbReference type="EMBL" id="ODV78319.1"/>
    </source>
</evidence>
<dbReference type="GO" id="GO:0005737">
    <property type="term" value="C:cytoplasm"/>
    <property type="evidence" value="ECO:0007669"/>
    <property type="project" value="InterPro"/>
</dbReference>
<evidence type="ECO:0000256" key="8">
    <source>
        <dbReference type="ARBA" id="ARBA00029731"/>
    </source>
</evidence>
<dbReference type="AlphaFoldDB" id="A0A1E4SFM0"/>
<dbReference type="GeneID" id="30981911"/>
<dbReference type="CDD" id="cd00778">
    <property type="entry name" value="ProRS_core_arch_euk"/>
    <property type="match status" value="1"/>
</dbReference>
<gene>
    <name evidence="12" type="ORF">CANTADRAFT_26466</name>
</gene>
<dbReference type="Pfam" id="PF09180">
    <property type="entry name" value="ProRS-C_1"/>
    <property type="match status" value="1"/>
</dbReference>
<dbReference type="GO" id="GO:0005524">
    <property type="term" value="F:ATP binding"/>
    <property type="evidence" value="ECO:0007669"/>
    <property type="project" value="UniProtKB-KW"/>
</dbReference>
<keyword evidence="13" id="KW-1185">Reference proteome</keyword>
<feature type="domain" description="Aminoacyl-transfer RNA synthetases class-II family profile" evidence="11">
    <location>
        <begin position="212"/>
        <end position="464"/>
    </location>
</feature>
<keyword evidence="5" id="KW-0067">ATP-binding</keyword>
<proteinExistence type="inferred from homology"/>
<dbReference type="GO" id="GO:0006433">
    <property type="term" value="P:prolyl-tRNA aminoacylation"/>
    <property type="evidence" value="ECO:0007669"/>
    <property type="project" value="EnsemblFungi"/>
</dbReference>
<dbReference type="GO" id="GO:0017101">
    <property type="term" value="C:aminoacyl-tRNA synthetase multienzyme complex"/>
    <property type="evidence" value="ECO:0007669"/>
    <property type="project" value="TreeGrafter"/>
</dbReference>
<dbReference type="SUPFAM" id="SSF55826">
    <property type="entry name" value="YbaK/ProRS associated domain"/>
    <property type="match status" value="1"/>
</dbReference>
<evidence type="ECO:0000256" key="2">
    <source>
        <dbReference type="ARBA" id="ARBA00012831"/>
    </source>
</evidence>
<dbReference type="InterPro" id="IPR033721">
    <property type="entry name" value="ProRS_core_arch_euk"/>
</dbReference>
<dbReference type="InterPro" id="IPR002314">
    <property type="entry name" value="aa-tRNA-synt_IIb"/>
</dbReference>
<dbReference type="Gene3D" id="3.90.960.10">
    <property type="entry name" value="YbaK/aminoacyl-tRNA synthetase-associated domain"/>
    <property type="match status" value="1"/>
</dbReference>
<dbReference type="RefSeq" id="XP_020063441.1">
    <property type="nucleotide sequence ID" value="XM_020207774.1"/>
</dbReference>
<feature type="region of interest" description="Disordered" evidence="10">
    <location>
        <begin position="625"/>
        <end position="649"/>
    </location>
</feature>
<dbReference type="InterPro" id="IPR045864">
    <property type="entry name" value="aa-tRNA-synth_II/BPL/LPL"/>
</dbReference>
<keyword evidence="4" id="KW-0547">Nucleotide-binding</keyword>
<dbReference type="STRING" id="984487.A0A1E4SFM0"/>
<evidence type="ECO:0000256" key="1">
    <source>
        <dbReference type="ARBA" id="ARBA00008226"/>
    </source>
</evidence>